<name>A0A3Q9IA97_9BACL</name>
<evidence type="ECO:0000313" key="1">
    <source>
        <dbReference type="EMBL" id="AZS16245.1"/>
    </source>
</evidence>
<gene>
    <name evidence="1" type="ORF">EI981_18550</name>
</gene>
<dbReference type="KEGG" id="plut:EI981_18550"/>
<dbReference type="AlphaFoldDB" id="A0A3Q9IA97"/>
<accession>A0A3Q9IA97</accession>
<keyword evidence="2" id="KW-1185">Reference proteome</keyword>
<dbReference type="RefSeq" id="WP_127000662.1">
    <property type="nucleotide sequence ID" value="NZ_CP034346.1"/>
</dbReference>
<dbReference type="Proteomes" id="UP000270678">
    <property type="component" value="Chromosome"/>
</dbReference>
<dbReference type="OrthoDB" id="9797709at2"/>
<evidence type="ECO:0000313" key="2">
    <source>
        <dbReference type="Proteomes" id="UP000270678"/>
    </source>
</evidence>
<proteinExistence type="predicted"/>
<reference evidence="2" key="1">
    <citation type="submission" date="2018-12" db="EMBL/GenBank/DDBJ databases">
        <title>Complete genome sequence of Paenibacillus sp. MBLB1234.</title>
        <authorList>
            <person name="Nam Y.-D."/>
            <person name="Kang J."/>
            <person name="Chung W.-H."/>
            <person name="Park Y.S."/>
        </authorList>
    </citation>
    <scope>NUCLEOTIDE SEQUENCE [LARGE SCALE GENOMIC DNA]</scope>
    <source>
        <strain evidence="2">MBLB1234</strain>
    </source>
</reference>
<sequence length="102" mass="11072">MKLNGTLLVSEAYVTPIYLGNYSKVKVQANGHAQWFTIPAEAAGRTMTVNFPKKGSFTVYDEEGEYPLNYSIVSGNNKVTLPKGGTIVFSGTPGSEFTITMK</sequence>
<organism evidence="1 2">
    <name type="scientific">Paenibacillus lutimineralis</name>
    <dbReference type="NCBI Taxonomy" id="2707005"/>
    <lineage>
        <taxon>Bacteria</taxon>
        <taxon>Bacillati</taxon>
        <taxon>Bacillota</taxon>
        <taxon>Bacilli</taxon>
        <taxon>Bacillales</taxon>
        <taxon>Paenibacillaceae</taxon>
        <taxon>Paenibacillus</taxon>
    </lineage>
</organism>
<dbReference type="EMBL" id="CP034346">
    <property type="protein sequence ID" value="AZS16245.1"/>
    <property type="molecule type" value="Genomic_DNA"/>
</dbReference>
<protein>
    <submittedName>
        <fullName evidence="1">Uncharacterized protein</fullName>
    </submittedName>
</protein>